<dbReference type="PANTHER" id="PTHR30118">
    <property type="entry name" value="HTH-TYPE TRANSCRIPTIONAL REGULATOR LEUO-RELATED"/>
    <property type="match status" value="1"/>
</dbReference>
<evidence type="ECO:0000313" key="8">
    <source>
        <dbReference type="Proteomes" id="UP000295764"/>
    </source>
</evidence>
<protein>
    <submittedName>
        <fullName evidence="7">LysR family transcriptional regulator</fullName>
    </submittedName>
</protein>
<dbReference type="OrthoDB" id="8717159at2"/>
<gene>
    <name evidence="7" type="ORF">EDF64_11412</name>
</gene>
<dbReference type="RefSeq" id="WP_133520975.1">
    <property type="nucleotide sequence ID" value="NZ_SNVW01000014.1"/>
</dbReference>
<keyword evidence="2" id="KW-0805">Transcription regulation</keyword>
<evidence type="ECO:0000256" key="2">
    <source>
        <dbReference type="ARBA" id="ARBA00023015"/>
    </source>
</evidence>
<dbReference type="AlphaFoldDB" id="A0A4R6DC82"/>
<dbReference type="InterPro" id="IPR036390">
    <property type="entry name" value="WH_DNA-bd_sf"/>
</dbReference>
<dbReference type="GO" id="GO:0003700">
    <property type="term" value="F:DNA-binding transcription factor activity"/>
    <property type="evidence" value="ECO:0007669"/>
    <property type="project" value="InterPro"/>
</dbReference>
<evidence type="ECO:0000256" key="1">
    <source>
        <dbReference type="ARBA" id="ARBA00009437"/>
    </source>
</evidence>
<name>A0A4R6DC82_9MICO</name>
<dbReference type="Gene3D" id="3.40.190.10">
    <property type="entry name" value="Periplasmic binding protein-like II"/>
    <property type="match status" value="2"/>
</dbReference>
<dbReference type="InterPro" id="IPR036388">
    <property type="entry name" value="WH-like_DNA-bd_sf"/>
</dbReference>
<sequence length="323" mass="34559">MQLDLNLLTALDALLEEESVTGAADRLHLSAPAMSRTLGRIRRATGDEILVRAGRVMRPTPRALAIRDEVRALVLRSAAVLAPERELHLGALRRTFTVRAHDALTSALAPVLVQRVSASAPGVRVRFLGEASGEDNDLGRGVVDLQIGSTAPASPAIDHDAAGADELIGVARAGHPILAASVDLDRWVAVPHVVVSRRGRLRDRIDEHLESIGRSRTVVASLASTGAAVEVVRATDTLAVLPASVAAQLGADVAQFRLPIDLPPIPIVLAWHRQFTADIGHEWFRALTRDALLTRGGESSSSINVPRGQQRPLTDHHRSPQPD</sequence>
<feature type="region of interest" description="Disordered" evidence="5">
    <location>
        <begin position="296"/>
        <end position="323"/>
    </location>
</feature>
<dbReference type="EMBL" id="SNVW01000014">
    <property type="protein sequence ID" value="TDN41933.1"/>
    <property type="molecule type" value="Genomic_DNA"/>
</dbReference>
<evidence type="ECO:0000313" key="7">
    <source>
        <dbReference type="EMBL" id="TDN41933.1"/>
    </source>
</evidence>
<dbReference type="Gene3D" id="1.10.10.10">
    <property type="entry name" value="Winged helix-like DNA-binding domain superfamily/Winged helix DNA-binding domain"/>
    <property type="match status" value="1"/>
</dbReference>
<feature type="compositionally biased region" description="Basic and acidic residues" evidence="5">
    <location>
        <begin position="313"/>
        <end position="323"/>
    </location>
</feature>
<proteinExistence type="inferred from homology"/>
<reference evidence="7 8" key="1">
    <citation type="submission" date="2019-03" db="EMBL/GenBank/DDBJ databases">
        <title>Genomic analyses of the natural microbiome of Caenorhabditis elegans.</title>
        <authorList>
            <person name="Samuel B."/>
        </authorList>
    </citation>
    <scope>NUCLEOTIDE SEQUENCE [LARGE SCALE GENOMIC DNA]</scope>
    <source>
        <strain evidence="7 8">JUb65</strain>
    </source>
</reference>
<dbReference type="GO" id="GO:0003677">
    <property type="term" value="F:DNA binding"/>
    <property type="evidence" value="ECO:0007669"/>
    <property type="project" value="UniProtKB-KW"/>
</dbReference>
<dbReference type="InterPro" id="IPR005119">
    <property type="entry name" value="LysR_subst-bd"/>
</dbReference>
<dbReference type="Proteomes" id="UP000295764">
    <property type="component" value="Unassembled WGS sequence"/>
</dbReference>
<dbReference type="InterPro" id="IPR050389">
    <property type="entry name" value="LysR-type_TF"/>
</dbReference>
<keyword evidence="3" id="KW-0238">DNA-binding</keyword>
<comment type="similarity">
    <text evidence="1">Belongs to the LysR transcriptional regulatory family.</text>
</comment>
<evidence type="ECO:0000256" key="5">
    <source>
        <dbReference type="SAM" id="MobiDB-lite"/>
    </source>
</evidence>
<dbReference type="Pfam" id="PF00126">
    <property type="entry name" value="HTH_1"/>
    <property type="match status" value="1"/>
</dbReference>
<dbReference type="SUPFAM" id="SSF53850">
    <property type="entry name" value="Periplasmic binding protein-like II"/>
    <property type="match status" value="1"/>
</dbReference>
<dbReference type="PROSITE" id="PS50931">
    <property type="entry name" value="HTH_LYSR"/>
    <property type="match status" value="1"/>
</dbReference>
<dbReference type="Pfam" id="PF03466">
    <property type="entry name" value="LysR_substrate"/>
    <property type="match status" value="1"/>
</dbReference>
<evidence type="ECO:0000256" key="4">
    <source>
        <dbReference type="ARBA" id="ARBA00023163"/>
    </source>
</evidence>
<keyword evidence="4" id="KW-0804">Transcription</keyword>
<dbReference type="SUPFAM" id="SSF46785">
    <property type="entry name" value="Winged helix' DNA-binding domain"/>
    <property type="match status" value="1"/>
</dbReference>
<comment type="caution">
    <text evidence="7">The sequence shown here is derived from an EMBL/GenBank/DDBJ whole genome shotgun (WGS) entry which is preliminary data.</text>
</comment>
<evidence type="ECO:0000256" key="3">
    <source>
        <dbReference type="ARBA" id="ARBA00023125"/>
    </source>
</evidence>
<dbReference type="InterPro" id="IPR000847">
    <property type="entry name" value="LysR_HTH_N"/>
</dbReference>
<accession>A0A4R6DC82</accession>
<dbReference type="PANTHER" id="PTHR30118:SF15">
    <property type="entry name" value="TRANSCRIPTIONAL REGULATORY PROTEIN"/>
    <property type="match status" value="1"/>
</dbReference>
<evidence type="ECO:0000259" key="6">
    <source>
        <dbReference type="PROSITE" id="PS50931"/>
    </source>
</evidence>
<feature type="domain" description="HTH lysR-type" evidence="6">
    <location>
        <begin position="3"/>
        <end position="60"/>
    </location>
</feature>
<organism evidence="7 8">
    <name type="scientific">Curtobacterium flaccumfaciens</name>
    <dbReference type="NCBI Taxonomy" id="2035"/>
    <lineage>
        <taxon>Bacteria</taxon>
        <taxon>Bacillati</taxon>
        <taxon>Actinomycetota</taxon>
        <taxon>Actinomycetes</taxon>
        <taxon>Micrococcales</taxon>
        <taxon>Microbacteriaceae</taxon>
        <taxon>Curtobacterium</taxon>
    </lineage>
</organism>